<gene>
    <name evidence="2" type="ORF">C6571_09280</name>
</gene>
<organism evidence="2 3">
    <name type="scientific">Simplicispira suum</name>
    <dbReference type="NCBI Taxonomy" id="2109915"/>
    <lineage>
        <taxon>Bacteria</taxon>
        <taxon>Pseudomonadati</taxon>
        <taxon>Pseudomonadota</taxon>
        <taxon>Betaproteobacteria</taxon>
        <taxon>Burkholderiales</taxon>
        <taxon>Comamonadaceae</taxon>
        <taxon>Simplicispira</taxon>
    </lineage>
</organism>
<evidence type="ECO:0000256" key="1">
    <source>
        <dbReference type="SAM" id="Phobius"/>
    </source>
</evidence>
<feature type="transmembrane region" description="Helical" evidence="1">
    <location>
        <begin position="379"/>
        <end position="400"/>
    </location>
</feature>
<keyword evidence="1" id="KW-1133">Transmembrane helix</keyword>
<dbReference type="OrthoDB" id="9770040at2"/>
<keyword evidence="1" id="KW-0472">Membrane</keyword>
<feature type="transmembrane region" description="Helical" evidence="1">
    <location>
        <begin position="220"/>
        <end position="239"/>
    </location>
</feature>
<feature type="transmembrane region" description="Helical" evidence="1">
    <location>
        <begin position="179"/>
        <end position="199"/>
    </location>
</feature>
<keyword evidence="3" id="KW-1185">Reference proteome</keyword>
<protein>
    <submittedName>
        <fullName evidence="2">Short-chain dehydrogenase</fullName>
    </submittedName>
</protein>
<dbReference type="Pfam" id="PF05940">
    <property type="entry name" value="NnrS"/>
    <property type="match status" value="1"/>
</dbReference>
<accession>A0A2S0N5E4</accession>
<evidence type="ECO:0000313" key="2">
    <source>
        <dbReference type="EMBL" id="AVO43163.1"/>
    </source>
</evidence>
<feature type="transmembrane region" description="Helical" evidence="1">
    <location>
        <begin position="151"/>
        <end position="173"/>
    </location>
</feature>
<feature type="transmembrane region" description="Helical" evidence="1">
    <location>
        <begin position="115"/>
        <end position="139"/>
    </location>
</feature>
<keyword evidence="1" id="KW-0812">Transmembrane</keyword>
<dbReference type="EMBL" id="CP027669">
    <property type="protein sequence ID" value="AVO43163.1"/>
    <property type="molecule type" value="Genomic_DNA"/>
</dbReference>
<feature type="transmembrane region" description="Helical" evidence="1">
    <location>
        <begin position="54"/>
        <end position="77"/>
    </location>
</feature>
<feature type="transmembrane region" description="Helical" evidence="1">
    <location>
        <begin position="89"/>
        <end position="109"/>
    </location>
</feature>
<dbReference type="KEGG" id="simp:C6571_09280"/>
<proteinExistence type="predicted"/>
<feature type="transmembrane region" description="Helical" evidence="1">
    <location>
        <begin position="324"/>
        <end position="343"/>
    </location>
</feature>
<feature type="transmembrane region" description="Helical" evidence="1">
    <location>
        <begin position="251"/>
        <end position="273"/>
    </location>
</feature>
<name>A0A2S0N5E4_9BURK</name>
<dbReference type="Proteomes" id="UP000239326">
    <property type="component" value="Chromosome"/>
</dbReference>
<feature type="transmembrane region" description="Helical" evidence="1">
    <location>
        <begin position="285"/>
        <end position="304"/>
    </location>
</feature>
<sequence>MDLRWRGAHLLIAPHRLAFFLAMLVLAGASLWWALIQTSRVAGAAAMEPVLPAALAHGALMVFGFFPLFFSGFLFTAGPKWLRVPPWPVRRLLPPLLLLSLGWLAWLLGAQWQPSLALAGACFAVLGMVWISLLFWDLLRQSQAEDRMHARVIAVAFTVGTVCVAGLALALALGAPSVARLFVLAGLWGLDALVFVTVAHRMLPFFSLPSEHGAGSDNPWGTLGLLAGAAGFEALAVWMDAVVPYESRWGVAWVLLHGLVECTVGSVLLWRAWGWAQRQSLRNRLLRMFFLGFVWLGLAFLLHGAARWLALAGAPQWSLGATHALGMGCLASLMLAMVTRVSAGNSGRAQVADDTVWALFCLLQAAVALRLIAVQAGPAAPLVLLLAALLWAVAILAWAGRLASWYGRLRPDGRAG</sequence>
<reference evidence="2 3" key="1">
    <citation type="submission" date="2018-03" db="EMBL/GenBank/DDBJ databases">
        <title>Genome sequencing of Simplicispira sp.</title>
        <authorList>
            <person name="Kim S.-J."/>
            <person name="Heo J."/>
            <person name="Kwon S.-W."/>
        </authorList>
    </citation>
    <scope>NUCLEOTIDE SEQUENCE [LARGE SCALE GENOMIC DNA]</scope>
    <source>
        <strain evidence="2 3">SC1-8</strain>
    </source>
</reference>
<evidence type="ECO:0000313" key="3">
    <source>
        <dbReference type="Proteomes" id="UP000239326"/>
    </source>
</evidence>
<dbReference type="AlphaFoldDB" id="A0A2S0N5E4"/>
<dbReference type="InterPro" id="IPR010266">
    <property type="entry name" value="NnrS"/>
</dbReference>
<feature type="transmembrane region" description="Helical" evidence="1">
    <location>
        <begin position="355"/>
        <end position="373"/>
    </location>
</feature>